<dbReference type="EMBL" id="JANVFS010000019">
    <property type="protein sequence ID" value="KAJ4477053.1"/>
    <property type="molecule type" value="Genomic_DNA"/>
</dbReference>
<reference evidence="1" key="2">
    <citation type="journal article" date="2023" name="Proc. Natl. Acad. Sci. U.S.A.">
        <title>A global phylogenomic analysis of the shiitake genus Lentinula.</title>
        <authorList>
            <person name="Sierra-Patev S."/>
            <person name="Min B."/>
            <person name="Naranjo-Ortiz M."/>
            <person name="Looney B."/>
            <person name="Konkel Z."/>
            <person name="Slot J.C."/>
            <person name="Sakamoto Y."/>
            <person name="Steenwyk J.L."/>
            <person name="Rokas A."/>
            <person name="Carro J."/>
            <person name="Camarero S."/>
            <person name="Ferreira P."/>
            <person name="Molpeceres G."/>
            <person name="Ruiz-Duenas F.J."/>
            <person name="Serrano A."/>
            <person name="Henrissat B."/>
            <person name="Drula E."/>
            <person name="Hughes K.W."/>
            <person name="Mata J.L."/>
            <person name="Ishikawa N.K."/>
            <person name="Vargas-Isla R."/>
            <person name="Ushijima S."/>
            <person name="Smith C.A."/>
            <person name="Donoghue J."/>
            <person name="Ahrendt S."/>
            <person name="Andreopoulos W."/>
            <person name="He G."/>
            <person name="LaButti K."/>
            <person name="Lipzen A."/>
            <person name="Ng V."/>
            <person name="Riley R."/>
            <person name="Sandor L."/>
            <person name="Barry K."/>
            <person name="Martinez A.T."/>
            <person name="Xiao Y."/>
            <person name="Gibbons J.G."/>
            <person name="Terashima K."/>
            <person name="Grigoriev I.V."/>
            <person name="Hibbett D."/>
        </authorList>
    </citation>
    <scope>NUCLEOTIDE SEQUENCE</scope>
    <source>
        <strain evidence="1">Sp2 HRB7682 ss15</strain>
    </source>
</reference>
<comment type="caution">
    <text evidence="1">The sequence shown here is derived from an EMBL/GenBank/DDBJ whole genome shotgun (WGS) entry which is preliminary data.</text>
</comment>
<accession>A0A9W9ABF0</accession>
<reference evidence="1" key="1">
    <citation type="submission" date="2022-08" db="EMBL/GenBank/DDBJ databases">
        <authorList>
            <consortium name="DOE Joint Genome Institute"/>
            <person name="Min B."/>
            <person name="Riley R."/>
            <person name="Sierra-Patev S."/>
            <person name="Naranjo-Ortiz M."/>
            <person name="Looney B."/>
            <person name="Konkel Z."/>
            <person name="Slot J.C."/>
            <person name="Sakamoto Y."/>
            <person name="Steenwyk J.L."/>
            <person name="Rokas A."/>
            <person name="Carro J."/>
            <person name="Camarero S."/>
            <person name="Ferreira P."/>
            <person name="Molpeceres G."/>
            <person name="Ruiz-Duenas F.J."/>
            <person name="Serrano A."/>
            <person name="Henrissat B."/>
            <person name="Drula E."/>
            <person name="Hughes K.W."/>
            <person name="Mata J.L."/>
            <person name="Ishikawa N.K."/>
            <person name="Vargas-Isla R."/>
            <person name="Ushijima S."/>
            <person name="Smith C.A."/>
            <person name="Ahrendt S."/>
            <person name="Andreopoulos W."/>
            <person name="He G."/>
            <person name="Labutti K."/>
            <person name="Lipzen A."/>
            <person name="Ng V."/>
            <person name="Sandor L."/>
            <person name="Barry K."/>
            <person name="Martinez A.T."/>
            <person name="Xiao Y."/>
            <person name="Gibbons J.G."/>
            <person name="Terashima K."/>
            <person name="Hibbett D.S."/>
            <person name="Grigoriev I.V."/>
        </authorList>
    </citation>
    <scope>NUCLEOTIDE SEQUENCE</scope>
    <source>
        <strain evidence="1">Sp2 HRB7682 ss15</strain>
    </source>
</reference>
<proteinExistence type="predicted"/>
<evidence type="ECO:0000313" key="2">
    <source>
        <dbReference type="Proteomes" id="UP001150238"/>
    </source>
</evidence>
<gene>
    <name evidence="1" type="ORF">C8J55DRAFT_516503</name>
</gene>
<organism evidence="1 2">
    <name type="scientific">Lentinula lateritia</name>
    <dbReference type="NCBI Taxonomy" id="40482"/>
    <lineage>
        <taxon>Eukaryota</taxon>
        <taxon>Fungi</taxon>
        <taxon>Dikarya</taxon>
        <taxon>Basidiomycota</taxon>
        <taxon>Agaricomycotina</taxon>
        <taxon>Agaricomycetes</taxon>
        <taxon>Agaricomycetidae</taxon>
        <taxon>Agaricales</taxon>
        <taxon>Marasmiineae</taxon>
        <taxon>Omphalotaceae</taxon>
        <taxon>Lentinula</taxon>
    </lineage>
</organism>
<protein>
    <submittedName>
        <fullName evidence="1">Uncharacterized protein</fullName>
    </submittedName>
</protein>
<dbReference type="AlphaFoldDB" id="A0A9W9ABF0"/>
<name>A0A9W9ABF0_9AGAR</name>
<sequence>MRSNNYRYINPRKALFLAFAAMVSVRQRLQELARQTKNTSKYICYIRSRWKELWSWQVCHCRPPVHYFSLPASGFAICCNRN</sequence>
<evidence type="ECO:0000313" key="1">
    <source>
        <dbReference type="EMBL" id="KAJ4477053.1"/>
    </source>
</evidence>
<dbReference type="Proteomes" id="UP001150238">
    <property type="component" value="Unassembled WGS sequence"/>
</dbReference>